<reference evidence="4 5" key="1">
    <citation type="submission" date="2015-12" db="EMBL/GenBank/DDBJ databases">
        <title>The genome of Folsomia candida.</title>
        <authorList>
            <person name="Faddeeva A."/>
            <person name="Derks M.F."/>
            <person name="Anvar Y."/>
            <person name="Smit S."/>
            <person name="Van Straalen N."/>
            <person name="Roelofs D."/>
        </authorList>
    </citation>
    <scope>NUCLEOTIDE SEQUENCE [LARGE SCALE GENOMIC DNA]</scope>
    <source>
        <strain evidence="4 5">VU population</strain>
        <tissue evidence="4">Whole body</tissue>
    </source>
</reference>
<dbReference type="AlphaFoldDB" id="A0A226DEK6"/>
<feature type="compositionally biased region" description="Polar residues" evidence="2">
    <location>
        <begin position="514"/>
        <end position="539"/>
    </location>
</feature>
<dbReference type="SMART" id="SM00391">
    <property type="entry name" value="MBD"/>
    <property type="match status" value="1"/>
</dbReference>
<protein>
    <submittedName>
        <fullName evidence="4">Bromodomain adjacent to zinc finger domain protein 2B</fullName>
    </submittedName>
</protein>
<dbReference type="InterPro" id="IPR011011">
    <property type="entry name" value="Znf_FYVE_PHD"/>
</dbReference>
<feature type="compositionally biased region" description="Acidic residues" evidence="2">
    <location>
        <begin position="1"/>
        <end position="52"/>
    </location>
</feature>
<proteinExistence type="predicted"/>
<comment type="caution">
    <text evidence="4">The sequence shown here is derived from an EMBL/GenBank/DDBJ whole genome shotgun (WGS) entry which is preliminary data.</text>
</comment>
<feature type="region of interest" description="Disordered" evidence="2">
    <location>
        <begin position="373"/>
        <end position="398"/>
    </location>
</feature>
<dbReference type="PANTHER" id="PTHR45915">
    <property type="entry name" value="TRANSCRIPTION INTERMEDIARY FACTOR"/>
    <property type="match status" value="1"/>
</dbReference>
<evidence type="ECO:0000259" key="3">
    <source>
        <dbReference type="PROSITE" id="PS50982"/>
    </source>
</evidence>
<evidence type="ECO:0000313" key="4">
    <source>
        <dbReference type="EMBL" id="OXA44015.1"/>
    </source>
</evidence>
<feature type="region of interest" description="Disordered" evidence="2">
    <location>
        <begin position="457"/>
        <end position="480"/>
    </location>
</feature>
<feature type="domain" description="MBD" evidence="3">
    <location>
        <begin position="289"/>
        <end position="363"/>
    </location>
</feature>
<dbReference type="OrthoDB" id="71166at2759"/>
<name>A0A226DEK6_FOLCA</name>
<dbReference type="SUPFAM" id="SSF81383">
    <property type="entry name" value="F-box domain"/>
    <property type="match status" value="1"/>
</dbReference>
<feature type="region of interest" description="Disordered" evidence="2">
    <location>
        <begin position="496"/>
        <end position="561"/>
    </location>
</feature>
<sequence>MDDEANCPVDQDGDDGNQEMGEEEEEVEDESQIEGDENMFHDDEEMIPEEGEMASPIQDGTPGRFLEANHQESFDQGEGDGVGFVEDGEEVEDETEEQQFFTNDGDGDEGGLEEGGLIVAGDNAESSGEVPPDDSEEMAMMHMLLPDSESLYDPSLGFESEANIKIPMRGFSTTYQDYFFPLVDSQSGILFEIVQEVERAVYKSNEDVLRGFSEPVAIPTSRLSLKTGGPEIRLRIMDPSEPLVSVESAPQAQSSISKAAAAGWQKTKKSPESIQMEKQITPAEKAFSAEKLEKLMVPFTHGWKREIVIRSHGGGASKKLGDVYYFSPQGVKYRSSKQVALYLNKHQGLNMSTENFSFAKARVSYDPESESVRAAQGGRGLNPIKNQQGNNKKGDNMEEDDEELIPNTALNGGLLETPFESAESDLESVVAKGRGGRRSIQPPKRYATAEFIPEVSKRAKMSQKAQDKDNDNYSSGGMEMGMLHPKYRGIEMEEEKTGEQMLQEFRARRGRPPKSNSLTGSPQTPQLQLHQQVTYVSSPQRGRGRGTGVQQQFRQQQQQRDDGPMFGISALTQGAQFSNYSDGMEYSPAVSSVDSDGYEGDISYDHGEEGNNKTELLPCSIRCPGMTGEVPTLQCKRCLCLYHPGCLGLPNQPYRNFFCSNCEGDSSSSVGSGSATSSPMQKQQSRVVLASKGGMRIVKRSEPPGLIQLNSNSSAPGGRGGSMIRGERFPRGAPPGVRRLMPKIPMLLPGQRPQMPGQPGFRRGGVMPQMFRGINPPELIRQGMPMMGQRRGRGRPPGAMGMATGPNMTRGSVTITPISIPRGGGRGGQHPVVPMLQPLSTPSSAGYIRGSGMRGKPGMMLGQMRGGGPRGGGAGRPQMVMNLLKRGGLAPRPRAPSPGVRLPGLGNSRIFRLDGEGRVIPRPSVLSGLVTGLGNSGVTVSQNSGQFQRFAQSVVTINQKKYLALPKNSSAAQNLRPDAVFALRKAHLTLPASEESSEVDGDDINSSEEARLNAHLEVSETAANNTSTSSAEGESAIETDLSQVNSAGLDLEAVQKKGVVNVLTRLPLADKIRAREVSQLWKSAVDESGLWSKLSLSNIRVANWNNLQEFILKHQVTELDTRGALISNMEEFWQQLLALDYNCNSAPNCYLKKIVVSNQVSEWSDGSLLKEFQDTGSCEIVVINNN</sequence>
<dbReference type="SUPFAM" id="SSF54171">
    <property type="entry name" value="DNA-binding domain"/>
    <property type="match status" value="1"/>
</dbReference>
<dbReference type="CDD" id="cd00122">
    <property type="entry name" value="MBD"/>
    <property type="match status" value="1"/>
</dbReference>
<dbReference type="InterPro" id="IPR001739">
    <property type="entry name" value="Methyl_CpG_DNA-bd"/>
</dbReference>
<gene>
    <name evidence="4" type="ORF">Fcan01_21222</name>
</gene>
<organism evidence="4 5">
    <name type="scientific">Folsomia candida</name>
    <name type="common">Springtail</name>
    <dbReference type="NCBI Taxonomy" id="158441"/>
    <lineage>
        <taxon>Eukaryota</taxon>
        <taxon>Metazoa</taxon>
        <taxon>Ecdysozoa</taxon>
        <taxon>Arthropoda</taxon>
        <taxon>Hexapoda</taxon>
        <taxon>Collembola</taxon>
        <taxon>Entomobryomorpha</taxon>
        <taxon>Isotomoidea</taxon>
        <taxon>Isotomidae</taxon>
        <taxon>Proisotominae</taxon>
        <taxon>Folsomia</taxon>
    </lineage>
</organism>
<dbReference type="SUPFAM" id="SSF57903">
    <property type="entry name" value="FYVE/PHD zinc finger"/>
    <property type="match status" value="1"/>
</dbReference>
<keyword evidence="5" id="KW-1185">Reference proteome</keyword>
<accession>A0A226DEK6</accession>
<dbReference type="InterPro" id="IPR016177">
    <property type="entry name" value="DNA-bd_dom_sf"/>
</dbReference>
<dbReference type="Gene3D" id="3.30.890.10">
    <property type="entry name" value="Methyl-cpg-binding Protein 2, Chain A"/>
    <property type="match status" value="1"/>
</dbReference>
<dbReference type="GO" id="GO:0005634">
    <property type="term" value="C:nucleus"/>
    <property type="evidence" value="ECO:0007669"/>
    <property type="project" value="UniProtKB-SubCell"/>
</dbReference>
<dbReference type="STRING" id="158441.A0A226DEK6"/>
<comment type="subcellular location">
    <subcellularLocation>
        <location evidence="1">Nucleus</location>
    </subcellularLocation>
</comment>
<dbReference type="Gene3D" id="3.30.40.10">
    <property type="entry name" value="Zinc/RING finger domain, C3HC4 (zinc finger)"/>
    <property type="match status" value="1"/>
</dbReference>
<dbReference type="EMBL" id="LNIX01000020">
    <property type="protein sequence ID" value="OXA44015.1"/>
    <property type="molecule type" value="Genomic_DNA"/>
</dbReference>
<evidence type="ECO:0000256" key="2">
    <source>
        <dbReference type="SAM" id="MobiDB-lite"/>
    </source>
</evidence>
<evidence type="ECO:0000256" key="1">
    <source>
        <dbReference type="ARBA" id="ARBA00004123"/>
    </source>
</evidence>
<dbReference type="Proteomes" id="UP000198287">
    <property type="component" value="Unassembled WGS sequence"/>
</dbReference>
<dbReference type="Pfam" id="PF01429">
    <property type="entry name" value="MBD"/>
    <property type="match status" value="1"/>
</dbReference>
<dbReference type="InterPro" id="IPR036047">
    <property type="entry name" value="F-box-like_dom_sf"/>
</dbReference>
<dbReference type="GO" id="GO:0003677">
    <property type="term" value="F:DNA binding"/>
    <property type="evidence" value="ECO:0007669"/>
    <property type="project" value="InterPro"/>
</dbReference>
<evidence type="ECO:0000313" key="5">
    <source>
        <dbReference type="Proteomes" id="UP000198287"/>
    </source>
</evidence>
<feature type="region of interest" description="Disordered" evidence="2">
    <location>
        <begin position="1"/>
        <end position="65"/>
    </location>
</feature>
<dbReference type="InterPro" id="IPR013083">
    <property type="entry name" value="Znf_RING/FYVE/PHD"/>
</dbReference>
<feature type="region of interest" description="Disordered" evidence="2">
    <location>
        <begin position="705"/>
        <end position="738"/>
    </location>
</feature>
<dbReference type="GO" id="GO:0000785">
    <property type="term" value="C:chromatin"/>
    <property type="evidence" value="ECO:0007669"/>
    <property type="project" value="TreeGrafter"/>
</dbReference>
<dbReference type="PANTHER" id="PTHR45915:SF2">
    <property type="entry name" value="TOUTATIS, ISOFORM E"/>
    <property type="match status" value="1"/>
</dbReference>
<feature type="compositionally biased region" description="Low complexity" evidence="2">
    <location>
        <begin position="548"/>
        <end position="558"/>
    </location>
</feature>
<dbReference type="PROSITE" id="PS50982">
    <property type="entry name" value="MBD"/>
    <property type="match status" value="1"/>
</dbReference>